<comment type="caution">
    <text evidence="1">The sequence shown here is derived from an EMBL/GenBank/DDBJ whole genome shotgun (WGS) entry which is preliminary data.</text>
</comment>
<dbReference type="OrthoDB" id="6104895at2"/>
<evidence type="ECO:0000313" key="1">
    <source>
        <dbReference type="EMBL" id="RBO82623.1"/>
    </source>
</evidence>
<dbReference type="EMBL" id="QNRF01000005">
    <property type="protein sequence ID" value="RBO82623.1"/>
    <property type="molecule type" value="Genomic_DNA"/>
</dbReference>
<dbReference type="Proteomes" id="UP000252086">
    <property type="component" value="Unassembled WGS sequence"/>
</dbReference>
<organism evidence="1 2">
    <name type="scientific">Marinomonas aquiplantarum</name>
    <dbReference type="NCBI Taxonomy" id="491951"/>
    <lineage>
        <taxon>Bacteria</taxon>
        <taxon>Pseudomonadati</taxon>
        <taxon>Pseudomonadota</taxon>
        <taxon>Gammaproteobacteria</taxon>
        <taxon>Oceanospirillales</taxon>
        <taxon>Oceanospirillaceae</taxon>
        <taxon>Marinomonas</taxon>
    </lineage>
</organism>
<dbReference type="AlphaFoldDB" id="A0A366CXT4"/>
<reference evidence="1 2" key="1">
    <citation type="submission" date="2018-06" db="EMBL/GenBank/DDBJ databases">
        <title>Genomic Encyclopedia of Type Strains, Phase III (KMG-III): the genomes of soil and plant-associated and newly described type strains.</title>
        <authorList>
            <person name="Whitman W."/>
        </authorList>
    </citation>
    <scope>NUCLEOTIDE SEQUENCE [LARGE SCALE GENOMIC DNA]</scope>
    <source>
        <strain evidence="1 2">CECT 7732</strain>
    </source>
</reference>
<proteinExistence type="predicted"/>
<gene>
    <name evidence="1" type="ORF">DFP76_10588</name>
</gene>
<protein>
    <submittedName>
        <fullName evidence="1">Uncharacterized protein</fullName>
    </submittedName>
</protein>
<dbReference type="RefSeq" id="WP_113874586.1">
    <property type="nucleotide sequence ID" value="NZ_QNRF01000005.1"/>
</dbReference>
<accession>A0A366CXT4</accession>
<name>A0A366CXT4_9GAMM</name>
<sequence>MQEIHNKVSESLILLWAHEQGEMCIKQIDAAASQPEWAIVTKEGEALSVSDENYDGSDAYGIHAGGGKVYWANCVFNTLYIAWPEGVTEPIKALITEQLEKAFIVIKEGSQ</sequence>
<keyword evidence="2" id="KW-1185">Reference proteome</keyword>
<evidence type="ECO:0000313" key="2">
    <source>
        <dbReference type="Proteomes" id="UP000252086"/>
    </source>
</evidence>